<evidence type="ECO:0000313" key="1">
    <source>
        <dbReference type="EMBL" id="NID06898.1"/>
    </source>
</evidence>
<name>A0ABX0QE03_9GAMM</name>
<dbReference type="RefSeq" id="WP_167129585.1">
    <property type="nucleotide sequence ID" value="NZ_JAAQQR010000012.1"/>
</dbReference>
<keyword evidence="2" id="KW-1185">Reference proteome</keyword>
<protein>
    <recommendedName>
        <fullName evidence="3">Ig-like domain-containing protein</fullName>
    </recommendedName>
</protein>
<evidence type="ECO:0000313" key="2">
    <source>
        <dbReference type="Proteomes" id="UP001429601"/>
    </source>
</evidence>
<dbReference type="Proteomes" id="UP001429601">
    <property type="component" value="Unassembled WGS sequence"/>
</dbReference>
<proteinExistence type="predicted"/>
<accession>A0ABX0QE03</accession>
<organism evidence="1 2">
    <name type="scientific">Luteibacter jiangsuensis</name>
    <dbReference type="NCBI Taxonomy" id="637577"/>
    <lineage>
        <taxon>Bacteria</taxon>
        <taxon>Pseudomonadati</taxon>
        <taxon>Pseudomonadota</taxon>
        <taxon>Gammaproteobacteria</taxon>
        <taxon>Lysobacterales</taxon>
        <taxon>Rhodanobacteraceae</taxon>
        <taxon>Luteibacter</taxon>
    </lineage>
</organism>
<evidence type="ECO:0008006" key="3">
    <source>
        <dbReference type="Google" id="ProtNLM"/>
    </source>
</evidence>
<sequence length="525" mass="56380">MTHAQTLLPAPIVPLANAGSLDPDLVGPYLEIEVPASAALVPFARCILRVEGRTLQGAEVEWESADQLSEENAGDSLWFYCTKDLVESLRNGSATFSYTIASPDGSDVPAHSASLEVTVGELVAPEPLPPPEVGDLVSGIVDSTLPRLLVTVPASEASLAGAKVILALRTDTPPFLKALSQVLAVSPPGATRDITQETKRIAVALTPLPFVLRGYPARHDDQEVDASYEIVLPDGTTTLSSDSTTFRIGTPLRLEEPLIEEAIGDVLEVDSFTGDAHIATNPSEVVKAGCIYWAYVASEGDGEPVFYPVKLDGQVTQAEADSGLRIPIPRELLDLLPIGSTLRVQIAINLSGTDDPFDTVDFPEKTYTIAQAARVYWDLEDLQFEEITPIHVGETLSFPLLDVVFVAAKVSPASNQVAVEHFPYSSPGYYSGMVFYIGGPTGTATDNVVRIDFKRRWAKVRFGVTSVDAPLLLTWHSASGQTVQQTIPGGSPTAGHEAKCEMEDIDSVVLEAKDGIRLDCFELQR</sequence>
<dbReference type="EMBL" id="JAAQQR010000012">
    <property type="protein sequence ID" value="NID06898.1"/>
    <property type="molecule type" value="Genomic_DNA"/>
</dbReference>
<reference evidence="1 2" key="1">
    <citation type="journal article" date="2011" name="Curr. Microbiol.">
        <title>Luteibacter jiangsuensis sp. nov.: a methamidophos-degrading bacterium isolated from a methamidophos-manufacturing factory.</title>
        <authorList>
            <person name="Wang L."/>
            <person name="Wang G.L."/>
            <person name="Li S.P."/>
            <person name="Jiang J.D."/>
        </authorList>
    </citation>
    <scope>NUCLEOTIDE SEQUENCE [LARGE SCALE GENOMIC DNA]</scope>
    <source>
        <strain evidence="1 2">CGMCC 1.10133</strain>
    </source>
</reference>
<comment type="caution">
    <text evidence="1">The sequence shown here is derived from an EMBL/GenBank/DDBJ whole genome shotgun (WGS) entry which is preliminary data.</text>
</comment>
<gene>
    <name evidence="1" type="ORF">HBF26_18570</name>
</gene>